<comment type="similarity">
    <text evidence="1 2">Belongs to the polypeptide deformylase family.</text>
</comment>
<dbReference type="PANTHER" id="PTHR10458">
    <property type="entry name" value="PEPTIDE DEFORMYLASE"/>
    <property type="match status" value="1"/>
</dbReference>
<dbReference type="Proteomes" id="UP000033671">
    <property type="component" value="Unassembled WGS sequence"/>
</dbReference>
<dbReference type="Gene3D" id="3.90.45.10">
    <property type="entry name" value="Peptide deformylase"/>
    <property type="match status" value="1"/>
</dbReference>
<keyword evidence="2" id="KW-0479">Metal-binding</keyword>
<comment type="function">
    <text evidence="2">Removes the formyl group from the N-terminal Met of newly synthesized proteins. Requires at least a dipeptide for an efficient rate of reaction. N-terminal L-methionine is a prerequisite for activity but the enzyme has broad specificity at other positions.</text>
</comment>
<dbReference type="GO" id="GO:0042586">
    <property type="term" value="F:peptide deformylase activity"/>
    <property type="evidence" value="ECO:0007669"/>
    <property type="project" value="UniProtKB-UniRule"/>
</dbReference>
<evidence type="ECO:0000256" key="2">
    <source>
        <dbReference type="HAMAP-Rule" id="MF_00163"/>
    </source>
</evidence>
<feature type="binding site" evidence="2">
    <location>
        <position position="145"/>
    </location>
    <ligand>
        <name>Fe cation</name>
        <dbReference type="ChEBI" id="CHEBI:24875"/>
    </ligand>
</feature>
<comment type="cofactor">
    <cofactor evidence="2">
        <name>Fe(2+)</name>
        <dbReference type="ChEBI" id="CHEBI:29033"/>
    </cofactor>
    <text evidence="2">Binds 1 Fe(2+) ion.</text>
</comment>
<dbReference type="NCBIfam" id="TIGR00079">
    <property type="entry name" value="pept_deformyl"/>
    <property type="match status" value="1"/>
</dbReference>
<dbReference type="PIRSF" id="PIRSF004749">
    <property type="entry name" value="Pep_def"/>
    <property type="match status" value="1"/>
</dbReference>
<sequence>MSILSLVTAPDPILKKMSSPVDTVNDSIRQLMDDMLETMYHNLGVGLAAPQVAVSKRIIVLDLSKVDIEEDNITSSQYKYPLFMVNPVVQAISNQTVTEKEGCLSLPKQSIEVPRYHEIQVTYLDYYNKLKTLNAEGWLARAIQHEVDHLDGILLVDYLSNLKKEVALNKLSKIKNAAHNK</sequence>
<dbReference type="InterPro" id="IPR023635">
    <property type="entry name" value="Peptide_deformylase"/>
</dbReference>
<dbReference type="PANTHER" id="PTHR10458:SF22">
    <property type="entry name" value="PEPTIDE DEFORMYLASE"/>
    <property type="match status" value="1"/>
</dbReference>
<dbReference type="PRINTS" id="PR01576">
    <property type="entry name" value="PDEFORMYLASE"/>
</dbReference>
<accession>A0A0F3P912</accession>
<dbReference type="EC" id="3.5.1.88" evidence="2"/>
<evidence type="ECO:0000256" key="1">
    <source>
        <dbReference type="ARBA" id="ARBA00010759"/>
    </source>
</evidence>
<keyword evidence="2" id="KW-0648">Protein biosynthesis</keyword>
<dbReference type="AlphaFoldDB" id="A0A0F3P912"/>
<feature type="binding site" evidence="2">
    <location>
        <position position="149"/>
    </location>
    <ligand>
        <name>Fe cation</name>
        <dbReference type="ChEBI" id="CHEBI:24875"/>
    </ligand>
</feature>
<comment type="caution">
    <text evidence="3">The sequence shown here is derived from an EMBL/GenBank/DDBJ whole genome shotgun (WGS) entry which is preliminary data.</text>
</comment>
<feature type="active site" evidence="2">
    <location>
        <position position="146"/>
    </location>
</feature>
<gene>
    <name evidence="2 3" type="primary">def</name>
    <name evidence="3" type="ORF">OTSTA716_0603</name>
</gene>
<proteinExistence type="inferred from homology"/>
<dbReference type="SUPFAM" id="SSF56420">
    <property type="entry name" value="Peptide deformylase"/>
    <property type="match status" value="1"/>
</dbReference>
<protein>
    <recommendedName>
        <fullName evidence="2">Peptide deformylase</fullName>
        <shortName evidence="2">PDF</shortName>
        <ecNumber evidence="2">3.5.1.88</ecNumber>
    </recommendedName>
    <alternativeName>
        <fullName evidence="2">Polypeptide deformylase</fullName>
    </alternativeName>
</protein>
<evidence type="ECO:0000313" key="3">
    <source>
        <dbReference type="EMBL" id="KJV76820.1"/>
    </source>
</evidence>
<evidence type="ECO:0000313" key="4">
    <source>
        <dbReference type="Proteomes" id="UP000033671"/>
    </source>
</evidence>
<dbReference type="CDD" id="cd00487">
    <property type="entry name" value="Pep_deformylase"/>
    <property type="match status" value="1"/>
</dbReference>
<keyword evidence="2 3" id="KW-0378">Hydrolase</keyword>
<dbReference type="Pfam" id="PF01327">
    <property type="entry name" value="Pep_deformylase"/>
    <property type="match status" value="1"/>
</dbReference>
<dbReference type="HAMAP" id="MF_00163">
    <property type="entry name" value="Pep_deformylase"/>
    <property type="match status" value="1"/>
</dbReference>
<comment type="catalytic activity">
    <reaction evidence="2">
        <text>N-terminal N-formyl-L-methionyl-[peptide] + H2O = N-terminal L-methionyl-[peptide] + formate</text>
        <dbReference type="Rhea" id="RHEA:24420"/>
        <dbReference type="Rhea" id="RHEA-COMP:10639"/>
        <dbReference type="Rhea" id="RHEA-COMP:10640"/>
        <dbReference type="ChEBI" id="CHEBI:15377"/>
        <dbReference type="ChEBI" id="CHEBI:15740"/>
        <dbReference type="ChEBI" id="CHEBI:49298"/>
        <dbReference type="ChEBI" id="CHEBI:64731"/>
        <dbReference type="EC" id="3.5.1.88"/>
    </reaction>
</comment>
<feature type="binding site" evidence="2">
    <location>
        <position position="103"/>
    </location>
    <ligand>
        <name>Fe cation</name>
        <dbReference type="ChEBI" id="CHEBI:24875"/>
    </ligand>
</feature>
<dbReference type="GO" id="GO:0046872">
    <property type="term" value="F:metal ion binding"/>
    <property type="evidence" value="ECO:0007669"/>
    <property type="project" value="UniProtKB-KW"/>
</dbReference>
<dbReference type="EMBL" id="LAOA01000014">
    <property type="protein sequence ID" value="KJV76820.1"/>
    <property type="molecule type" value="Genomic_DNA"/>
</dbReference>
<dbReference type="NCBIfam" id="NF001159">
    <property type="entry name" value="PRK00150.1-3"/>
    <property type="match status" value="1"/>
</dbReference>
<keyword evidence="2" id="KW-0408">Iron</keyword>
<reference evidence="3 4" key="1">
    <citation type="submission" date="2015-01" db="EMBL/GenBank/DDBJ databases">
        <title>Genome Sequencing of Rickettsiales.</title>
        <authorList>
            <person name="Daugherty S.C."/>
            <person name="Su Q."/>
            <person name="Abolude K."/>
            <person name="Beier-Sexton M."/>
            <person name="Carlyon J.A."/>
            <person name="Carter R."/>
            <person name="Day N.P."/>
            <person name="Dumler S.J."/>
            <person name="Dyachenko V."/>
            <person name="Godinez A."/>
            <person name="Kurtti T.J."/>
            <person name="Lichay M."/>
            <person name="Mullins K.E."/>
            <person name="Ott S."/>
            <person name="Pappas-Brown V."/>
            <person name="Paris D.H."/>
            <person name="Patel P."/>
            <person name="Richards A.L."/>
            <person name="Sadzewicz L."/>
            <person name="Sears K."/>
            <person name="Seidman D."/>
            <person name="Sengamalay N."/>
            <person name="Stenos J."/>
            <person name="Tallon L.J."/>
            <person name="Vincent G."/>
            <person name="Fraser C.M."/>
            <person name="Munderloh U."/>
            <person name="Dunning-Hotopp J.C."/>
        </authorList>
    </citation>
    <scope>NUCLEOTIDE SEQUENCE [LARGE SCALE GENOMIC DNA]</scope>
    <source>
        <strain evidence="3 4">TA716</strain>
    </source>
</reference>
<organism evidence="3 4">
    <name type="scientific">Orientia tsutsugamushi str. TA716</name>
    <dbReference type="NCBI Taxonomy" id="1359175"/>
    <lineage>
        <taxon>Bacteria</taxon>
        <taxon>Pseudomonadati</taxon>
        <taxon>Pseudomonadota</taxon>
        <taxon>Alphaproteobacteria</taxon>
        <taxon>Rickettsiales</taxon>
        <taxon>Rickettsiaceae</taxon>
        <taxon>Rickettsieae</taxon>
        <taxon>Orientia</taxon>
    </lineage>
</organism>
<dbReference type="GO" id="GO:0006412">
    <property type="term" value="P:translation"/>
    <property type="evidence" value="ECO:0007669"/>
    <property type="project" value="UniProtKB-UniRule"/>
</dbReference>
<name>A0A0F3P912_ORITS</name>
<dbReference type="PATRIC" id="fig|1359175.3.peg.640"/>
<dbReference type="InterPro" id="IPR036821">
    <property type="entry name" value="Peptide_deformylase_sf"/>
</dbReference>
<dbReference type="RefSeq" id="WP_045916821.1">
    <property type="nucleotide sequence ID" value="NZ_LAOA01000014.1"/>
</dbReference>